<gene>
    <name evidence="1" type="ORF">METZ01_LOCUS271010</name>
</gene>
<dbReference type="AlphaFoldDB" id="A0A382K2C1"/>
<dbReference type="InterPro" id="IPR036928">
    <property type="entry name" value="AS_sf"/>
</dbReference>
<protein>
    <recommendedName>
        <fullName evidence="2">Amidase domain-containing protein</fullName>
    </recommendedName>
</protein>
<accession>A0A382K2C1</accession>
<reference evidence="1" key="1">
    <citation type="submission" date="2018-05" db="EMBL/GenBank/DDBJ databases">
        <authorList>
            <person name="Lanie J.A."/>
            <person name="Ng W.-L."/>
            <person name="Kazmierczak K.M."/>
            <person name="Andrzejewski T.M."/>
            <person name="Davidsen T.M."/>
            <person name="Wayne K.J."/>
            <person name="Tettelin H."/>
            <person name="Glass J.I."/>
            <person name="Rusch D."/>
            <person name="Podicherti R."/>
            <person name="Tsui H.-C.T."/>
            <person name="Winkler M.E."/>
        </authorList>
    </citation>
    <scope>NUCLEOTIDE SEQUENCE</scope>
</reference>
<evidence type="ECO:0008006" key="2">
    <source>
        <dbReference type="Google" id="ProtNLM"/>
    </source>
</evidence>
<dbReference type="PROSITE" id="PS51257">
    <property type="entry name" value="PROKAR_LIPOPROTEIN"/>
    <property type="match status" value="1"/>
</dbReference>
<evidence type="ECO:0000313" key="1">
    <source>
        <dbReference type="EMBL" id="SVC18156.1"/>
    </source>
</evidence>
<dbReference type="Gene3D" id="3.90.1300.10">
    <property type="entry name" value="Amidase signature (AS) domain"/>
    <property type="match status" value="1"/>
</dbReference>
<feature type="non-terminal residue" evidence="1">
    <location>
        <position position="102"/>
    </location>
</feature>
<dbReference type="EMBL" id="UINC01077750">
    <property type="protein sequence ID" value="SVC18156.1"/>
    <property type="molecule type" value="Genomic_DNA"/>
</dbReference>
<sequence length="102" mass="11215">MSIKCQHVQVLVSLLLTSVIVGCTSGSGGPERFDIVEATIPEMQRAMEEGQITSRELVEAHLVRIAMYEEVVNATIAINPRALQDAERLDRERAEGNVRGPL</sequence>
<dbReference type="PANTHER" id="PTHR42678:SF34">
    <property type="entry name" value="OS04G0183300 PROTEIN"/>
    <property type="match status" value="1"/>
</dbReference>
<proteinExistence type="predicted"/>
<dbReference type="SUPFAM" id="SSF75304">
    <property type="entry name" value="Amidase signature (AS) enzymes"/>
    <property type="match status" value="1"/>
</dbReference>
<dbReference type="PANTHER" id="PTHR42678">
    <property type="entry name" value="AMIDASE"/>
    <property type="match status" value="1"/>
</dbReference>
<name>A0A382K2C1_9ZZZZ</name>
<organism evidence="1">
    <name type="scientific">marine metagenome</name>
    <dbReference type="NCBI Taxonomy" id="408172"/>
    <lineage>
        <taxon>unclassified sequences</taxon>
        <taxon>metagenomes</taxon>
        <taxon>ecological metagenomes</taxon>
    </lineage>
</organism>